<dbReference type="Proteomes" id="UP000198662">
    <property type="component" value="Unassembled WGS sequence"/>
</dbReference>
<evidence type="ECO:0000313" key="2">
    <source>
        <dbReference type="Proteomes" id="UP000198662"/>
    </source>
</evidence>
<dbReference type="AlphaFoldDB" id="A0A1G9IDB8"/>
<dbReference type="EMBL" id="FNGF01000004">
    <property type="protein sequence ID" value="SDL22823.1"/>
    <property type="molecule type" value="Genomic_DNA"/>
</dbReference>
<evidence type="ECO:0000313" key="1">
    <source>
        <dbReference type="EMBL" id="SDL22823.1"/>
    </source>
</evidence>
<dbReference type="OrthoDB" id="5171241at2"/>
<protein>
    <submittedName>
        <fullName evidence="1">Uncharacterized protein</fullName>
    </submittedName>
</protein>
<proteinExistence type="predicted"/>
<accession>A0A1G9IDB8</accession>
<organism evidence="1 2">
    <name type="scientific">Glycomyces sambucus</name>
    <dbReference type="NCBI Taxonomy" id="380244"/>
    <lineage>
        <taxon>Bacteria</taxon>
        <taxon>Bacillati</taxon>
        <taxon>Actinomycetota</taxon>
        <taxon>Actinomycetes</taxon>
        <taxon>Glycomycetales</taxon>
        <taxon>Glycomycetaceae</taxon>
        <taxon>Glycomyces</taxon>
    </lineage>
</organism>
<dbReference type="SUPFAM" id="SSF56973">
    <property type="entry name" value="Aerolisin/ETX pore-forming domain"/>
    <property type="match status" value="1"/>
</dbReference>
<reference evidence="2" key="1">
    <citation type="submission" date="2016-10" db="EMBL/GenBank/DDBJ databases">
        <authorList>
            <person name="Varghese N."/>
            <person name="Submissions S."/>
        </authorList>
    </citation>
    <scope>NUCLEOTIDE SEQUENCE [LARGE SCALE GENOMIC DNA]</scope>
    <source>
        <strain evidence="2">CGMCC 4.3147</strain>
    </source>
</reference>
<name>A0A1G9IDB8_9ACTN</name>
<sequence>MDRYFVRVSYGSDVWETTVWAVDAERAKQAAFMVFKSHFPRSRATRWENCSYLYEKQNPTGGMTLRGAGGVAGATGTTAAQQAFSDELQGKIGEFLGAKLDGKFSTVSYPAGFNYGITYGSNAYYNAATLQDLDSLLGTSSSGQLQIGTDRFSTLYRNILGATVFGYSKADQELMNKEDTAASAQIASILTEFTNAGFAYTNPLPMGGKLQDVFDQVLARYGSFEDMPDSLTALYNAIANYKVVAANSILLHRRYFEATALLNAARANIIQASAANGGEEIGPGQFYVGYTPDKLPSANQLIGQLQADGNAVSLHLELSNFSSKSTDLSVGGKVGFSVPIMDAVGINFGASSSYDLSTYTSSSSTVTIDLNYKGVTIISSAPTALTPDGTVGWYDGQILSEIASKTGQDATGYQLHGSEFNVGELFGEGGKLSRLKTFVVSQQPEMSMTFKGGNASKVTSDMKVGATASVDLFGLFRVGSASSNYSVNKVDTSSSDGSVTVTFGAPEPSGTIPLAQQVAYVMGGVPSYPPNES</sequence>
<keyword evidence="2" id="KW-1185">Reference proteome</keyword>
<dbReference type="RefSeq" id="WP_091050832.1">
    <property type="nucleotide sequence ID" value="NZ_FNGF01000004.1"/>
</dbReference>
<gene>
    <name evidence="1" type="ORF">SAMN05216298_3159</name>
</gene>